<gene>
    <name evidence="1" type="ORF">AD951_05065</name>
</gene>
<dbReference type="OrthoDB" id="7217987at2"/>
<sequence length="559" mass="61209">MISTQLIAKILSYSSCKRCQTIASIGIVGLLGQTHSALAQKSDNPDVHELMRLVRLQSQQIHELQTRLSKVEKQPNIDPNKTSMKVASKTAAHPYHHTLQAGPVEPVKFSGDETPSFQKNNVTYPLKPAPPGTYAAVSDIPNNASPVMGVTSQIPSNSSTTSIGGLVLKWGQGLPTFATPDDAYSFKVRGRVLADYGATFGSRYRDLNVSRTIMRAARLGVEGHARQLSWVFEADFADNKPEVMSAFMMWSQKVQKKTLDLALGNIFNERGFDGSTGSAQTVFLDRDLVANTILPARGWYGVGGMFKAVGKDWHVAAQISGDNVNSANATTNVRDNLTYTARAHYIPWRGKNSLIHLGLWGFYEDVKPAANFSQRLRLLARTNDAFSMQLGPVVPISNSLAGGVELFGIWKSSWILFEYGARHLQFRDTLPVTSQENISDLGKSGTIQALSAQAGLFLTGETPNYFARTGMWSSPRLLHPVIDGGWGAWELSGRWDWANSSRIPSGAEAWTATLGLNWYLLSFARLTLNYTRAQVTNKTGNYIGNNSGNSIGLRSGITF</sequence>
<dbReference type="PATRIC" id="fig|178901.14.peg.257"/>
<dbReference type="EMBL" id="LHZX01000265">
    <property type="protein sequence ID" value="KXV69778.1"/>
    <property type="molecule type" value="Genomic_DNA"/>
</dbReference>
<organism evidence="1 2">
    <name type="scientific">Acetobacter malorum</name>
    <dbReference type="NCBI Taxonomy" id="178901"/>
    <lineage>
        <taxon>Bacteria</taxon>
        <taxon>Pseudomonadati</taxon>
        <taxon>Pseudomonadota</taxon>
        <taxon>Alphaproteobacteria</taxon>
        <taxon>Acetobacterales</taxon>
        <taxon>Acetobacteraceae</taxon>
        <taxon>Acetobacter</taxon>
    </lineage>
</organism>
<evidence type="ECO:0000313" key="2">
    <source>
        <dbReference type="Proteomes" id="UP000075377"/>
    </source>
</evidence>
<reference evidence="1 2" key="1">
    <citation type="submission" date="2015-06" db="EMBL/GenBank/DDBJ databases">
        <title>Improved classification and identification of acetic acid bacteria using matrix-assisted laser desorption/ionization time-of-flight mass spectrometry; Gluconobacter nephelii and Gluconobacter uchimurae are later heterotypic synonyms of Gluconobacter japonicus and Gluconobacter oxydans, respectively.</title>
        <authorList>
            <person name="Li L."/>
            <person name="Cleenwerck I."/>
            <person name="De Vuyst L."/>
            <person name="Vandamme P."/>
        </authorList>
    </citation>
    <scope>NUCLEOTIDE SEQUENCE [LARGE SCALE GENOMIC DNA]</scope>
    <source>
        <strain evidence="1 2">LMG 1699</strain>
    </source>
</reference>
<dbReference type="InterPro" id="IPR023614">
    <property type="entry name" value="Porin_dom_sf"/>
</dbReference>
<comment type="caution">
    <text evidence="1">The sequence shown here is derived from an EMBL/GenBank/DDBJ whole genome shotgun (WGS) entry which is preliminary data.</text>
</comment>
<dbReference type="Pfam" id="PF07396">
    <property type="entry name" value="Porin_O_P"/>
    <property type="match status" value="2"/>
</dbReference>
<dbReference type="Gene3D" id="2.40.160.10">
    <property type="entry name" value="Porin"/>
    <property type="match status" value="1"/>
</dbReference>
<protein>
    <recommendedName>
        <fullName evidence="3">Phosphate-selective porin O and P</fullName>
    </recommendedName>
</protein>
<dbReference type="AlphaFoldDB" id="A0A149UPF5"/>
<dbReference type="RefSeq" id="WP_082789645.1">
    <property type="nucleotide sequence ID" value="NZ_LHZX01000265.1"/>
</dbReference>
<evidence type="ECO:0008006" key="3">
    <source>
        <dbReference type="Google" id="ProtNLM"/>
    </source>
</evidence>
<proteinExistence type="predicted"/>
<evidence type="ECO:0000313" key="1">
    <source>
        <dbReference type="EMBL" id="KXV69778.1"/>
    </source>
</evidence>
<dbReference type="InterPro" id="IPR010870">
    <property type="entry name" value="Porin_O/P"/>
</dbReference>
<accession>A0A149UPF5</accession>
<dbReference type="Proteomes" id="UP000075377">
    <property type="component" value="Unassembled WGS sequence"/>
</dbReference>
<name>A0A149UPF5_9PROT</name>